<keyword evidence="3" id="KW-1185">Reference proteome</keyword>
<name>A0ABU0VZP7_9RHOB</name>
<dbReference type="RefSeq" id="WP_306680378.1">
    <property type="nucleotide sequence ID" value="NZ_JAVDBT010000008.1"/>
</dbReference>
<dbReference type="Pfam" id="PF17267">
    <property type="entry name" value="DUF5333"/>
    <property type="match status" value="1"/>
</dbReference>
<reference evidence="2 3" key="1">
    <citation type="submission" date="2023-08" db="EMBL/GenBank/DDBJ databases">
        <title>Characterization of two Paracoccaceae strains isolated from Phycosphere and proposal of Xinfangfangia lacusdiani sp. nov.</title>
        <authorList>
            <person name="Deng Y."/>
            <person name="Zhang Y.Q."/>
        </authorList>
    </citation>
    <scope>NUCLEOTIDE SEQUENCE [LARGE SCALE GENOMIC DNA]</scope>
    <source>
        <strain evidence="2 3">CPCC 101601</strain>
    </source>
</reference>
<sequence>MRPFTLSLKPTLIAVALLGAAPALALEPINKEAHINNILLQGFIADKIADTCPAMEPRKLRALGELNKLRDYALKKGYSSAEVKNFVTSKTEKARGKKEAIAWLAKSGAKEGDAAAHCKIGRAEIAKSSLIGYLLRDKG</sequence>
<dbReference type="InterPro" id="IPR020349">
    <property type="entry name" value="Uncharacterised_14.7kDa"/>
</dbReference>
<comment type="caution">
    <text evidence="2">The sequence shown here is derived from an EMBL/GenBank/DDBJ whole genome shotgun (WGS) entry which is preliminary data.</text>
</comment>
<protein>
    <submittedName>
        <fullName evidence="2">DUF5333 domain-containing protein</fullName>
    </submittedName>
</protein>
<evidence type="ECO:0000256" key="1">
    <source>
        <dbReference type="SAM" id="SignalP"/>
    </source>
</evidence>
<evidence type="ECO:0000313" key="2">
    <source>
        <dbReference type="EMBL" id="MDQ2066670.1"/>
    </source>
</evidence>
<gene>
    <name evidence="2" type="ORF">Q9295_09805</name>
</gene>
<keyword evidence="1" id="KW-0732">Signal</keyword>
<feature type="chain" id="PRO_5046903788" evidence="1">
    <location>
        <begin position="26"/>
        <end position="139"/>
    </location>
</feature>
<organism evidence="2 3">
    <name type="scientific">Pseudogemmobacter lacusdianii</name>
    <dbReference type="NCBI Taxonomy" id="3069608"/>
    <lineage>
        <taxon>Bacteria</taxon>
        <taxon>Pseudomonadati</taxon>
        <taxon>Pseudomonadota</taxon>
        <taxon>Alphaproteobacteria</taxon>
        <taxon>Rhodobacterales</taxon>
        <taxon>Paracoccaceae</taxon>
        <taxon>Pseudogemmobacter</taxon>
    </lineage>
</organism>
<evidence type="ECO:0000313" key="3">
    <source>
        <dbReference type="Proteomes" id="UP001239680"/>
    </source>
</evidence>
<dbReference type="Proteomes" id="UP001239680">
    <property type="component" value="Unassembled WGS sequence"/>
</dbReference>
<accession>A0ABU0VZP7</accession>
<feature type="signal peptide" evidence="1">
    <location>
        <begin position="1"/>
        <end position="25"/>
    </location>
</feature>
<dbReference type="EMBL" id="JAVDBT010000008">
    <property type="protein sequence ID" value="MDQ2066670.1"/>
    <property type="molecule type" value="Genomic_DNA"/>
</dbReference>
<proteinExistence type="predicted"/>